<dbReference type="AlphaFoldDB" id="A0AAD6W9W7"/>
<evidence type="ECO:0000256" key="4">
    <source>
        <dbReference type="ARBA" id="ARBA00022989"/>
    </source>
</evidence>
<feature type="transmembrane region" description="Helical" evidence="6">
    <location>
        <begin position="21"/>
        <end position="45"/>
    </location>
</feature>
<feature type="transmembrane region" description="Helical" evidence="6">
    <location>
        <begin position="202"/>
        <end position="227"/>
    </location>
</feature>
<dbReference type="InterPro" id="IPR050352">
    <property type="entry name" value="ABCG_transporters"/>
</dbReference>
<protein>
    <submittedName>
        <fullName evidence="8">ABC transporter G family member 28</fullName>
    </submittedName>
</protein>
<evidence type="ECO:0000256" key="6">
    <source>
        <dbReference type="SAM" id="Phobius"/>
    </source>
</evidence>
<dbReference type="PANTHER" id="PTHR48041">
    <property type="entry name" value="ABC TRANSPORTER G FAMILY MEMBER 28"/>
    <property type="match status" value="1"/>
</dbReference>
<comment type="caution">
    <text evidence="8">The sequence shown here is derived from an EMBL/GenBank/DDBJ whole genome shotgun (WGS) entry which is preliminary data.</text>
</comment>
<dbReference type="EMBL" id="JAQIZT010000003">
    <property type="protein sequence ID" value="KAJ7004627.1"/>
    <property type="molecule type" value="Genomic_DNA"/>
</dbReference>
<accession>A0AAD6W9W7</accession>
<keyword evidence="4 6" id="KW-1133">Transmembrane helix</keyword>
<feature type="transmembrane region" description="Helical" evidence="6">
    <location>
        <begin position="107"/>
        <end position="127"/>
    </location>
</feature>
<evidence type="ECO:0000256" key="3">
    <source>
        <dbReference type="ARBA" id="ARBA00022692"/>
    </source>
</evidence>
<evidence type="ECO:0000259" key="7">
    <source>
        <dbReference type="Pfam" id="PF19055"/>
    </source>
</evidence>
<proteinExistence type="predicted"/>
<dbReference type="InterPro" id="IPR043926">
    <property type="entry name" value="ABCG_dom"/>
</dbReference>
<keyword evidence="5 6" id="KW-0472">Membrane</keyword>
<evidence type="ECO:0000313" key="9">
    <source>
        <dbReference type="Proteomes" id="UP001164929"/>
    </source>
</evidence>
<comment type="subcellular location">
    <subcellularLocation>
        <location evidence="1">Membrane</location>
        <topology evidence="1">Multi-pass membrane protein</topology>
    </subcellularLocation>
</comment>
<dbReference type="Proteomes" id="UP001164929">
    <property type="component" value="Chromosome 3"/>
</dbReference>
<feature type="transmembrane region" description="Helical" evidence="6">
    <location>
        <begin position="76"/>
        <end position="95"/>
    </location>
</feature>
<dbReference type="PANTHER" id="PTHR48041:SF91">
    <property type="entry name" value="ABC TRANSPORTER G FAMILY MEMBER 28"/>
    <property type="match status" value="1"/>
</dbReference>
<keyword evidence="9" id="KW-1185">Reference proteome</keyword>
<dbReference type="GO" id="GO:0016020">
    <property type="term" value="C:membrane"/>
    <property type="evidence" value="ECO:0007669"/>
    <property type="project" value="UniProtKB-SubCell"/>
</dbReference>
<keyword evidence="2" id="KW-0813">Transport</keyword>
<reference evidence="8" key="1">
    <citation type="journal article" date="2023" name="Mol. Ecol. Resour.">
        <title>Chromosome-level genome assembly of a triploid poplar Populus alba 'Berolinensis'.</title>
        <authorList>
            <person name="Chen S."/>
            <person name="Yu Y."/>
            <person name="Wang X."/>
            <person name="Wang S."/>
            <person name="Zhang T."/>
            <person name="Zhou Y."/>
            <person name="He R."/>
            <person name="Meng N."/>
            <person name="Wang Y."/>
            <person name="Liu W."/>
            <person name="Liu Z."/>
            <person name="Liu J."/>
            <person name="Guo Q."/>
            <person name="Huang H."/>
            <person name="Sederoff R.R."/>
            <person name="Wang G."/>
            <person name="Qu G."/>
            <person name="Chen S."/>
        </authorList>
    </citation>
    <scope>NUCLEOTIDE SEQUENCE</scope>
    <source>
        <strain evidence="8">SC-2020</strain>
    </source>
</reference>
<evidence type="ECO:0000256" key="5">
    <source>
        <dbReference type="ARBA" id="ARBA00023136"/>
    </source>
</evidence>
<dbReference type="GO" id="GO:0140359">
    <property type="term" value="F:ABC-type transporter activity"/>
    <property type="evidence" value="ECO:0007669"/>
    <property type="project" value="InterPro"/>
</dbReference>
<sequence length="230" mass="26298">MPIRLFKLKVSFPVFLYEMHFCTRFILTSPSVFVGLSALLCKIAALRSFSLDKLHYWRERSSGMSSLAYFLAKDTIDHFSTIVKPLVYLSMFYFFNNPRSTVLDNYIVLICLVYCVTGIAYALAIFFEPGPAQLWSVLLPVVLTLIATRTENDGVVSYISNLCYTKWALEAFVISNAKRYYGVWLITRCGSLMESGYDLGHWYRSLILLVLTGIVSRVAAFFILITVHRK</sequence>
<feature type="domain" description="ABC transporter family G" evidence="7">
    <location>
        <begin position="38"/>
        <end position="230"/>
    </location>
</feature>
<dbReference type="Pfam" id="PF19055">
    <property type="entry name" value="ABC2_membrane_7"/>
    <property type="match status" value="1"/>
</dbReference>
<gene>
    <name evidence="8" type="ORF">NC653_009463</name>
</gene>
<organism evidence="8 9">
    <name type="scientific">Populus alba x Populus x berolinensis</name>
    <dbReference type="NCBI Taxonomy" id="444605"/>
    <lineage>
        <taxon>Eukaryota</taxon>
        <taxon>Viridiplantae</taxon>
        <taxon>Streptophyta</taxon>
        <taxon>Embryophyta</taxon>
        <taxon>Tracheophyta</taxon>
        <taxon>Spermatophyta</taxon>
        <taxon>Magnoliopsida</taxon>
        <taxon>eudicotyledons</taxon>
        <taxon>Gunneridae</taxon>
        <taxon>Pentapetalae</taxon>
        <taxon>rosids</taxon>
        <taxon>fabids</taxon>
        <taxon>Malpighiales</taxon>
        <taxon>Salicaceae</taxon>
        <taxon>Saliceae</taxon>
        <taxon>Populus</taxon>
    </lineage>
</organism>
<evidence type="ECO:0000256" key="1">
    <source>
        <dbReference type="ARBA" id="ARBA00004141"/>
    </source>
</evidence>
<evidence type="ECO:0000256" key="2">
    <source>
        <dbReference type="ARBA" id="ARBA00022448"/>
    </source>
</evidence>
<keyword evidence="3 6" id="KW-0812">Transmembrane</keyword>
<name>A0AAD6W9W7_9ROSI</name>
<evidence type="ECO:0000313" key="8">
    <source>
        <dbReference type="EMBL" id="KAJ7004627.1"/>
    </source>
</evidence>